<dbReference type="AlphaFoldDB" id="A0A1V9Z9Z0"/>
<sequence length="558" mass="57976">MAPAAPATPDAYAPVTTPRDVADAAPAPRRRFKLVIGAVVLVGVVLVAVGAVVYTFRTKVQTHASDILTNIQQSPGLKITVTAKRESMRFNGQSSAQFYVVPRPGDAFSFDAVVAQAGPEVVERYLLLDGRAYWSVAKDDNVVASGCLEASQLPPVELVASSVATASVVDAVTGDAITVDDCPDGKLLQLTFAGDSFVFCNSPSNRLTKAASADLDVAVEYLRDASLLPSMDPPTGVSCPVVVGPSVPAPAATLVQTGRAISSALFGGPRVAAVSKSSCACKSTPKPCLFVHGVGETASMPLQNSYPDMWGSIEEHAPCCTSVKFARFETTLRGWDNADLQNQFCDAARSVAGTRAGAPIDNLLLVAHSMGNLIAGSAVASGKCAFGNGVTWVSIAGPLQGSKTANALEEKCASGGGAISFKSLLGSAGLCPITAAYVSLKHETTVDDGMRAKFAAAQAVRQKYASRVMCGTSSMGLATWKGVGLAGIGKLSGHDSNHDGVVDLPSCAVGIDRRKFGADAASSLHYEASINHLDTSFRNGDGWWGADRKPIKWFECSL</sequence>
<name>A0A1V9Z9Z0_ACHHY</name>
<keyword evidence="1" id="KW-0472">Membrane</keyword>
<reference evidence="2 3" key="1">
    <citation type="journal article" date="2014" name="Genome Biol. Evol.">
        <title>The secreted proteins of Achlya hypogyna and Thraustotheca clavata identify the ancestral oomycete secretome and reveal gene acquisitions by horizontal gene transfer.</title>
        <authorList>
            <person name="Misner I."/>
            <person name="Blouin N."/>
            <person name="Leonard G."/>
            <person name="Richards T.A."/>
            <person name="Lane C.E."/>
        </authorList>
    </citation>
    <scope>NUCLEOTIDE SEQUENCE [LARGE SCALE GENOMIC DNA]</scope>
    <source>
        <strain evidence="2 3">ATCC 48635</strain>
    </source>
</reference>
<proteinExistence type="predicted"/>
<keyword evidence="3" id="KW-1185">Reference proteome</keyword>
<evidence type="ECO:0000256" key="1">
    <source>
        <dbReference type="SAM" id="Phobius"/>
    </source>
</evidence>
<keyword evidence="1" id="KW-1133">Transmembrane helix</keyword>
<dbReference type="EMBL" id="JNBR01000354">
    <property type="protein sequence ID" value="OQR94670.1"/>
    <property type="molecule type" value="Genomic_DNA"/>
</dbReference>
<comment type="caution">
    <text evidence="2">The sequence shown here is derived from an EMBL/GenBank/DDBJ whole genome shotgun (WGS) entry which is preliminary data.</text>
</comment>
<protein>
    <submittedName>
        <fullName evidence="2">Uncharacterized protein</fullName>
    </submittedName>
</protein>
<dbReference type="SUPFAM" id="SSF53474">
    <property type="entry name" value="alpha/beta-Hydrolases"/>
    <property type="match status" value="1"/>
</dbReference>
<evidence type="ECO:0000313" key="3">
    <source>
        <dbReference type="Proteomes" id="UP000243579"/>
    </source>
</evidence>
<organism evidence="2 3">
    <name type="scientific">Achlya hypogyna</name>
    <name type="common">Oomycete</name>
    <name type="synonym">Protoachlya hypogyna</name>
    <dbReference type="NCBI Taxonomy" id="1202772"/>
    <lineage>
        <taxon>Eukaryota</taxon>
        <taxon>Sar</taxon>
        <taxon>Stramenopiles</taxon>
        <taxon>Oomycota</taxon>
        <taxon>Saprolegniomycetes</taxon>
        <taxon>Saprolegniales</taxon>
        <taxon>Achlyaceae</taxon>
        <taxon>Achlya</taxon>
    </lineage>
</organism>
<dbReference type="PANTHER" id="PTHR22538:SF1">
    <property type="entry name" value="VWFD DOMAIN-CONTAINING PROTEIN"/>
    <property type="match status" value="1"/>
</dbReference>
<evidence type="ECO:0000313" key="2">
    <source>
        <dbReference type="EMBL" id="OQR94670.1"/>
    </source>
</evidence>
<keyword evidence="1" id="KW-0812">Transmembrane</keyword>
<dbReference type="PANTHER" id="PTHR22538">
    <property type="entry name" value="CILIA- AND FLAGELLA-ASSOCIATED PROTEIN 74"/>
    <property type="match status" value="1"/>
</dbReference>
<gene>
    <name evidence="2" type="ORF">ACHHYP_00995</name>
</gene>
<dbReference type="InterPro" id="IPR029058">
    <property type="entry name" value="AB_hydrolase_fold"/>
</dbReference>
<feature type="transmembrane region" description="Helical" evidence="1">
    <location>
        <begin position="34"/>
        <end position="56"/>
    </location>
</feature>
<accession>A0A1V9Z9Z0</accession>
<dbReference type="OrthoDB" id="95392at2759"/>
<dbReference type="Proteomes" id="UP000243579">
    <property type="component" value="Unassembled WGS sequence"/>
</dbReference>
<dbReference type="Gene3D" id="3.40.50.1820">
    <property type="entry name" value="alpha/beta hydrolase"/>
    <property type="match status" value="1"/>
</dbReference>